<proteinExistence type="inferred from homology"/>
<dbReference type="RefSeq" id="WP_085152187.1">
    <property type="nucleotide sequence ID" value="NZ_AP022612.1"/>
</dbReference>
<organism evidence="4 5">
    <name type="scientific">Mycolicibacterium confluentis</name>
    <dbReference type="NCBI Taxonomy" id="28047"/>
    <lineage>
        <taxon>Bacteria</taxon>
        <taxon>Bacillati</taxon>
        <taxon>Actinomycetota</taxon>
        <taxon>Actinomycetes</taxon>
        <taxon>Mycobacteriales</taxon>
        <taxon>Mycobacteriaceae</taxon>
        <taxon>Mycolicibacterium</taxon>
    </lineage>
</organism>
<dbReference type="InterPro" id="IPR005814">
    <property type="entry name" value="Aminotrans_3"/>
</dbReference>
<dbReference type="Proteomes" id="UP000466931">
    <property type="component" value="Chromosome"/>
</dbReference>
<dbReference type="Gene3D" id="3.90.1150.10">
    <property type="entry name" value="Aspartate Aminotransferase, domain 1"/>
    <property type="match status" value="1"/>
</dbReference>
<evidence type="ECO:0000256" key="2">
    <source>
        <dbReference type="ARBA" id="ARBA00022898"/>
    </source>
</evidence>
<accession>A0A7I7Y5W4</accession>
<dbReference type="InterPro" id="IPR015421">
    <property type="entry name" value="PyrdxlP-dep_Trfase_major"/>
</dbReference>
<dbReference type="PROSITE" id="PS00600">
    <property type="entry name" value="AA_TRANSFER_CLASS_3"/>
    <property type="match status" value="1"/>
</dbReference>
<dbReference type="GO" id="GO:0030170">
    <property type="term" value="F:pyridoxal phosphate binding"/>
    <property type="evidence" value="ECO:0007669"/>
    <property type="project" value="InterPro"/>
</dbReference>
<sequence length="436" mass="46288">MPVKPDSTPSTQSNREVLDRAVQVVARGAASAARLRTAAETLAVASTSGASVTDVTGREYLDFVLGLGPVLLEHRPPSVVAAVEKALSESIILGAVSPNEAELAERIAAAVPSVDVIAFSATGTEAIHLAVRVARAKTGRRQIVKFEGHYHGWAEPLCVNTPWMPAVSESPCAPTHYVDGMVASDQVTVARWHDLESLEQALRDGPPVAAVFMEPIPCNFGTFTPTREYLDGVRELCDRYGALLVFDEVLTGFRVALGGAQERLGASPDLTVMSKAMASGFPIALLGGTRSAMEPVTSGPIRPGGTFNGSPVSLAAGIATLDELHARKDEIYPHLNRLSERLAEGIRSVAAKHSAPLTVNNCGAVLQLFWGIDLPNTYAEAIKDDRKSVARLTALLLDRGIHIAERGLILLCAAHTEEHIDRTIAAIDDSLPALLA</sequence>
<keyword evidence="2 3" id="KW-0663">Pyridoxal phosphate</keyword>
<comment type="similarity">
    <text evidence="3">Belongs to the class-III pyridoxal-phosphate-dependent aminotransferase family.</text>
</comment>
<dbReference type="InterPro" id="IPR049704">
    <property type="entry name" value="Aminotrans_3_PPA_site"/>
</dbReference>
<evidence type="ECO:0000256" key="1">
    <source>
        <dbReference type="ARBA" id="ARBA00001933"/>
    </source>
</evidence>
<reference evidence="4" key="2">
    <citation type="submission" date="2020-02" db="EMBL/GenBank/DDBJ databases">
        <authorList>
            <person name="Matsumoto Y."/>
            <person name="Motooka D."/>
            <person name="Nakamura S."/>
        </authorList>
    </citation>
    <scope>NUCLEOTIDE SEQUENCE</scope>
    <source>
        <strain evidence="4">JCM 13671</strain>
    </source>
</reference>
<reference evidence="4" key="1">
    <citation type="journal article" date="2019" name="Emerg. Microbes Infect.">
        <title>Comprehensive subspecies identification of 175 nontuberculous mycobacteria species based on 7547 genomic profiles.</title>
        <authorList>
            <person name="Matsumoto Y."/>
            <person name="Kinjo T."/>
            <person name="Motooka D."/>
            <person name="Nabeya D."/>
            <person name="Jung N."/>
            <person name="Uechi K."/>
            <person name="Horii T."/>
            <person name="Iida T."/>
            <person name="Fujita J."/>
            <person name="Nakamura S."/>
        </authorList>
    </citation>
    <scope>NUCLEOTIDE SEQUENCE [LARGE SCALE GENOMIC DNA]</scope>
    <source>
        <strain evidence="4">JCM 13671</strain>
    </source>
</reference>
<dbReference type="CDD" id="cd00610">
    <property type="entry name" value="OAT_like"/>
    <property type="match status" value="1"/>
</dbReference>
<dbReference type="EMBL" id="AP022612">
    <property type="protein sequence ID" value="BBZ36432.1"/>
    <property type="molecule type" value="Genomic_DNA"/>
</dbReference>
<name>A0A7I7Y5W4_9MYCO</name>
<dbReference type="GO" id="GO:0008483">
    <property type="term" value="F:transaminase activity"/>
    <property type="evidence" value="ECO:0007669"/>
    <property type="project" value="InterPro"/>
</dbReference>
<keyword evidence="5" id="KW-1185">Reference proteome</keyword>
<dbReference type="PANTHER" id="PTHR43713:SF3">
    <property type="entry name" value="GLUTAMATE-1-SEMIALDEHYDE 2,1-AMINOMUTASE 1, CHLOROPLASTIC-RELATED"/>
    <property type="match status" value="1"/>
</dbReference>
<gene>
    <name evidence="4" type="ORF">MCNF_50370</name>
</gene>
<dbReference type="InterPro" id="IPR015424">
    <property type="entry name" value="PyrdxlP-dep_Trfase"/>
</dbReference>
<comment type="cofactor">
    <cofactor evidence="1">
        <name>pyridoxal 5'-phosphate</name>
        <dbReference type="ChEBI" id="CHEBI:597326"/>
    </cofactor>
</comment>
<dbReference type="AlphaFoldDB" id="A0A7I7Y5W4"/>
<protein>
    <submittedName>
        <fullName evidence="4">Glutamate-1-semialdehyde 2,1-aminomutase</fullName>
    </submittedName>
</protein>
<dbReference type="PANTHER" id="PTHR43713">
    <property type="entry name" value="GLUTAMATE-1-SEMIALDEHYDE 2,1-AMINOMUTASE"/>
    <property type="match status" value="1"/>
</dbReference>
<dbReference type="Pfam" id="PF00202">
    <property type="entry name" value="Aminotran_3"/>
    <property type="match status" value="1"/>
</dbReference>
<dbReference type="InterPro" id="IPR015422">
    <property type="entry name" value="PyrdxlP-dep_Trfase_small"/>
</dbReference>
<dbReference type="Gene3D" id="3.40.640.10">
    <property type="entry name" value="Type I PLP-dependent aspartate aminotransferase-like (Major domain)"/>
    <property type="match status" value="1"/>
</dbReference>
<evidence type="ECO:0000256" key="3">
    <source>
        <dbReference type="RuleBase" id="RU003560"/>
    </source>
</evidence>
<dbReference type="OrthoDB" id="9801052at2"/>
<evidence type="ECO:0000313" key="5">
    <source>
        <dbReference type="Proteomes" id="UP000466931"/>
    </source>
</evidence>
<dbReference type="SUPFAM" id="SSF53383">
    <property type="entry name" value="PLP-dependent transferases"/>
    <property type="match status" value="1"/>
</dbReference>
<evidence type="ECO:0000313" key="4">
    <source>
        <dbReference type="EMBL" id="BBZ36432.1"/>
    </source>
</evidence>